<keyword evidence="2 5" id="KW-0812">Transmembrane</keyword>
<dbReference type="Proteomes" id="UP000472277">
    <property type="component" value="Chromosome 16"/>
</dbReference>
<feature type="transmembrane region" description="Helical" evidence="5">
    <location>
        <begin position="151"/>
        <end position="169"/>
    </location>
</feature>
<name>A0A673Y947_SALTR</name>
<feature type="transmembrane region" description="Helical" evidence="5">
    <location>
        <begin position="42"/>
        <end position="63"/>
    </location>
</feature>
<reference evidence="7" key="1">
    <citation type="submission" date="2025-08" db="UniProtKB">
        <authorList>
            <consortium name="Ensembl"/>
        </authorList>
    </citation>
    <scope>IDENTIFICATION</scope>
</reference>
<evidence type="ECO:0000256" key="3">
    <source>
        <dbReference type="ARBA" id="ARBA00022989"/>
    </source>
</evidence>
<evidence type="ECO:0000259" key="6">
    <source>
        <dbReference type="Pfam" id="PF00909"/>
    </source>
</evidence>
<dbReference type="Ensembl" id="ENSSTUT00000032402.1">
    <property type="protein sequence ID" value="ENSSTUP00000030985.1"/>
    <property type="gene ID" value="ENSSTUG00000013341.1"/>
</dbReference>
<feature type="transmembrane region" description="Helical" evidence="5">
    <location>
        <begin position="189"/>
        <end position="215"/>
    </location>
</feature>
<dbReference type="GO" id="GO:0097272">
    <property type="term" value="P:ammonium homeostasis"/>
    <property type="evidence" value="ECO:0007669"/>
    <property type="project" value="TreeGrafter"/>
</dbReference>
<dbReference type="GO" id="GO:0005886">
    <property type="term" value="C:plasma membrane"/>
    <property type="evidence" value="ECO:0007669"/>
    <property type="project" value="TreeGrafter"/>
</dbReference>
<dbReference type="Pfam" id="PF00909">
    <property type="entry name" value="Ammonium_transp"/>
    <property type="match status" value="1"/>
</dbReference>
<dbReference type="GeneTree" id="ENSGT00950000182844"/>
<dbReference type="InterPro" id="IPR024041">
    <property type="entry name" value="NH4_transpt_AmtB-like_dom"/>
</dbReference>
<feature type="domain" description="Ammonium transporter AmtB-like" evidence="6">
    <location>
        <begin position="199"/>
        <end position="287"/>
    </location>
</feature>
<dbReference type="InParanoid" id="A0A673Y947"/>
<keyword evidence="4 5" id="KW-0472">Membrane</keyword>
<accession>A0A673Y947</accession>
<feature type="transmembrane region" description="Helical" evidence="5">
    <location>
        <begin position="258"/>
        <end position="276"/>
    </location>
</feature>
<organism evidence="7 8">
    <name type="scientific">Salmo trutta</name>
    <name type="common">Brown trout</name>
    <dbReference type="NCBI Taxonomy" id="8032"/>
    <lineage>
        <taxon>Eukaryota</taxon>
        <taxon>Metazoa</taxon>
        <taxon>Chordata</taxon>
        <taxon>Craniata</taxon>
        <taxon>Vertebrata</taxon>
        <taxon>Euteleostomi</taxon>
        <taxon>Actinopterygii</taxon>
        <taxon>Neopterygii</taxon>
        <taxon>Teleostei</taxon>
        <taxon>Protacanthopterygii</taxon>
        <taxon>Salmoniformes</taxon>
        <taxon>Salmonidae</taxon>
        <taxon>Salmoninae</taxon>
        <taxon>Salmo</taxon>
    </lineage>
</organism>
<protein>
    <recommendedName>
        <fullName evidence="6">Ammonium transporter AmtB-like domain-containing protein</fullName>
    </recommendedName>
</protein>
<evidence type="ECO:0000256" key="5">
    <source>
        <dbReference type="SAM" id="Phobius"/>
    </source>
</evidence>
<keyword evidence="3 5" id="KW-1133">Transmembrane helix</keyword>
<dbReference type="GO" id="GO:0008519">
    <property type="term" value="F:ammonium channel activity"/>
    <property type="evidence" value="ECO:0007669"/>
    <property type="project" value="InterPro"/>
</dbReference>
<proteinExistence type="predicted"/>
<evidence type="ECO:0000313" key="8">
    <source>
        <dbReference type="Proteomes" id="UP000472277"/>
    </source>
</evidence>
<comment type="subcellular location">
    <subcellularLocation>
        <location evidence="1">Membrane</location>
        <topology evidence="1">Multi-pass membrane protein</topology>
    </subcellularLocation>
</comment>
<keyword evidence="8" id="KW-1185">Reference proteome</keyword>
<dbReference type="PANTHER" id="PTHR11730:SF48">
    <property type="entry name" value="AMMONIUM TRANSPORTER AMTB-LIKE DOMAIN-CONTAINING PROTEIN"/>
    <property type="match status" value="1"/>
</dbReference>
<evidence type="ECO:0000256" key="2">
    <source>
        <dbReference type="ARBA" id="ARBA00022692"/>
    </source>
</evidence>
<sequence length="306" mass="33839">MNKFTSLRVRSPVLELVMEVVFLGLCASFTKPMDNSLYQDCPFFADMQMMIFVCLLAFLRLGMVFSHQPSSGKVQGYLVQGYFQLYSDGNIHLGVVNLVNAEFTCTVVLISFGAVLGKNSPLEDLLEVHIFAVTEWAVLKYLKNNDAGGSILIYLFVCYFWLGVTFVLYQSSLNDGHVKEITSYQSDILSVMGTLVLWITMANIQNVTLAGGVTVGASVDMMISPAAAYALGVMGCTACFTGYRYLTPFLNCHQSGIHNLHGLIGLISCIYAILMANKETYGPSIYQIFTHRAPWKETQSCWSCSS</sequence>
<dbReference type="OMA" id="ITMANIQ"/>
<evidence type="ECO:0000313" key="7">
    <source>
        <dbReference type="Ensembl" id="ENSSTUP00000030985.1"/>
    </source>
</evidence>
<evidence type="ECO:0000256" key="1">
    <source>
        <dbReference type="ARBA" id="ARBA00004141"/>
    </source>
</evidence>
<feature type="transmembrane region" description="Helical" evidence="5">
    <location>
        <begin position="12"/>
        <end position="30"/>
    </location>
</feature>
<dbReference type="Gene3D" id="1.10.3430.10">
    <property type="entry name" value="Ammonium transporter AmtB like domains"/>
    <property type="match status" value="2"/>
</dbReference>
<reference evidence="7" key="2">
    <citation type="submission" date="2025-09" db="UniProtKB">
        <authorList>
            <consortium name="Ensembl"/>
        </authorList>
    </citation>
    <scope>IDENTIFICATION</scope>
</reference>
<dbReference type="AlphaFoldDB" id="A0A673Y947"/>
<feature type="transmembrane region" description="Helical" evidence="5">
    <location>
        <begin position="227"/>
        <end position="246"/>
    </location>
</feature>
<dbReference type="SUPFAM" id="SSF111352">
    <property type="entry name" value="Ammonium transporter"/>
    <property type="match status" value="1"/>
</dbReference>
<dbReference type="PANTHER" id="PTHR11730">
    <property type="entry name" value="AMMONIUM TRANSPORTER"/>
    <property type="match status" value="1"/>
</dbReference>
<dbReference type="InterPro" id="IPR029020">
    <property type="entry name" value="Ammonium/urea_transptr"/>
</dbReference>
<evidence type="ECO:0000256" key="4">
    <source>
        <dbReference type="ARBA" id="ARBA00023136"/>
    </source>
</evidence>